<dbReference type="InterPro" id="IPR011332">
    <property type="entry name" value="Ribosomal_zn-bd"/>
</dbReference>
<proteinExistence type="inferred from homology"/>
<dbReference type="AlphaFoldDB" id="A0A965LKS8"/>
<dbReference type="Pfam" id="PF01783">
    <property type="entry name" value="Ribosomal_L32p"/>
    <property type="match status" value="1"/>
</dbReference>
<comment type="similarity">
    <text evidence="1 5">Belongs to the bacterial ribosomal protein bL32 family.</text>
</comment>
<dbReference type="EMBL" id="RFXN01000018">
    <property type="protein sequence ID" value="NBR93684.1"/>
    <property type="molecule type" value="Genomic_DNA"/>
</dbReference>
<dbReference type="NCBIfam" id="TIGR01031">
    <property type="entry name" value="rpmF_bact"/>
    <property type="match status" value="1"/>
</dbReference>
<dbReference type="Proteomes" id="UP000740727">
    <property type="component" value="Unassembled WGS sequence"/>
</dbReference>
<keyword evidence="2 5" id="KW-0689">Ribosomal protein</keyword>
<dbReference type="SUPFAM" id="SSF57829">
    <property type="entry name" value="Zn-binding ribosomal proteins"/>
    <property type="match status" value="1"/>
</dbReference>
<sequence length="57" mass="6797">MPVPKRKLSRARTRWRRSMWRTTPANTVLCEQCRQPRLQHIACPTCGTYRDRNALEV</sequence>
<dbReference type="PANTHER" id="PTHR35534">
    <property type="entry name" value="50S RIBOSOMAL PROTEIN L32"/>
    <property type="match status" value="1"/>
</dbReference>
<comment type="caution">
    <text evidence="6">The sequence shown here is derived from an EMBL/GenBank/DDBJ whole genome shotgun (WGS) entry which is preliminary data.</text>
</comment>
<organism evidence="6 7">
    <name type="scientific">Candidatus Fonsibacter lacus</name>
    <dbReference type="NCBI Taxonomy" id="2576439"/>
    <lineage>
        <taxon>Bacteria</taxon>
        <taxon>Pseudomonadati</taxon>
        <taxon>Pseudomonadota</taxon>
        <taxon>Alphaproteobacteria</taxon>
        <taxon>Candidatus Pelagibacterales</taxon>
        <taxon>Candidatus Pelagibacterales incertae sedis</taxon>
        <taxon>Candidatus Fonsibacter</taxon>
    </lineage>
</organism>
<accession>A0A965LKS8</accession>
<evidence type="ECO:0000313" key="6">
    <source>
        <dbReference type="EMBL" id="NBR93684.1"/>
    </source>
</evidence>
<name>A0A965LKS8_9PROT</name>
<reference evidence="6" key="1">
    <citation type="submission" date="2018-10" db="EMBL/GenBank/DDBJ databases">
        <title>Iterative Subtractive Binning of Freshwater Chronoseries Metagenomes Recovers Nearly Complete Genomes from over Four Hundred Novel Species.</title>
        <authorList>
            <person name="Rodriguez-R L.M."/>
            <person name="Tsementzi D."/>
            <person name="Luo C."/>
            <person name="Konstantinidis K.T."/>
        </authorList>
    </citation>
    <scope>NUCLEOTIDE SEQUENCE</scope>
    <source>
        <strain evidence="6">WB5_2A_028</strain>
    </source>
</reference>
<evidence type="ECO:0000256" key="3">
    <source>
        <dbReference type="ARBA" id="ARBA00023274"/>
    </source>
</evidence>
<dbReference type="GO" id="GO:0003735">
    <property type="term" value="F:structural constituent of ribosome"/>
    <property type="evidence" value="ECO:0007669"/>
    <property type="project" value="InterPro"/>
</dbReference>
<dbReference type="GO" id="GO:0006412">
    <property type="term" value="P:translation"/>
    <property type="evidence" value="ECO:0007669"/>
    <property type="project" value="UniProtKB-UniRule"/>
</dbReference>
<gene>
    <name evidence="5" type="primary">rpmF</name>
    <name evidence="6" type="ORF">EBT44_02380</name>
</gene>
<keyword evidence="3 5" id="KW-0687">Ribonucleoprotein</keyword>
<evidence type="ECO:0000313" key="7">
    <source>
        <dbReference type="Proteomes" id="UP000740727"/>
    </source>
</evidence>
<evidence type="ECO:0000256" key="5">
    <source>
        <dbReference type="HAMAP-Rule" id="MF_00340"/>
    </source>
</evidence>
<dbReference type="InterPro" id="IPR002677">
    <property type="entry name" value="Ribosomal_bL32"/>
</dbReference>
<dbReference type="PANTHER" id="PTHR35534:SF1">
    <property type="entry name" value="LARGE RIBOSOMAL SUBUNIT PROTEIN BL32"/>
    <property type="match status" value="1"/>
</dbReference>
<dbReference type="HAMAP" id="MF_00340">
    <property type="entry name" value="Ribosomal_bL32"/>
    <property type="match status" value="1"/>
</dbReference>
<dbReference type="GO" id="GO:0015934">
    <property type="term" value="C:large ribosomal subunit"/>
    <property type="evidence" value="ECO:0007669"/>
    <property type="project" value="InterPro"/>
</dbReference>
<dbReference type="InterPro" id="IPR044957">
    <property type="entry name" value="Ribosomal_bL32_bact"/>
</dbReference>
<evidence type="ECO:0000256" key="1">
    <source>
        <dbReference type="ARBA" id="ARBA00008560"/>
    </source>
</evidence>
<protein>
    <recommendedName>
        <fullName evidence="4 5">Large ribosomal subunit protein bL32</fullName>
    </recommendedName>
</protein>
<evidence type="ECO:0000256" key="4">
    <source>
        <dbReference type="ARBA" id="ARBA00035178"/>
    </source>
</evidence>
<evidence type="ECO:0000256" key="2">
    <source>
        <dbReference type="ARBA" id="ARBA00022980"/>
    </source>
</evidence>